<comment type="caution">
    <text evidence="1">The sequence shown here is derived from an EMBL/GenBank/DDBJ whole genome shotgun (WGS) entry which is preliminary data.</text>
</comment>
<dbReference type="OrthoDB" id="6174494at2"/>
<sequence>MVRIITPPAQTPVSLDTAKEHLRVDGSDDDDLITLYLKAATRRAEDITGRALITQTVEELFVRVCREVELTRWPVQSIESVKVGGVDLASHTARLGDNASLGGLPKGDVVVQYKAGYGDSGDSVPEPIRQWILATIGTFYENRETEIADNRAATVNIGYLDCLLDGYRIWSA</sequence>
<dbReference type="CDD" id="cd08054">
    <property type="entry name" value="gp6"/>
    <property type="match status" value="1"/>
</dbReference>
<dbReference type="NCBIfam" id="TIGR02215">
    <property type="entry name" value="phage_chp_gp8"/>
    <property type="match status" value="1"/>
</dbReference>
<organism evidence="1 2">
    <name type="scientific">Paraburkholderia lacunae</name>
    <dbReference type="NCBI Taxonomy" id="2211104"/>
    <lineage>
        <taxon>Bacteria</taxon>
        <taxon>Pseudomonadati</taxon>
        <taxon>Pseudomonadota</taxon>
        <taxon>Betaproteobacteria</taxon>
        <taxon>Burkholderiales</taxon>
        <taxon>Burkholderiaceae</taxon>
        <taxon>Paraburkholderia</taxon>
    </lineage>
</organism>
<dbReference type="InterPro" id="IPR006450">
    <property type="entry name" value="Phage_HK97_gp6-like"/>
</dbReference>
<dbReference type="EMBL" id="QHKS01000010">
    <property type="protein sequence ID" value="RDK01440.1"/>
    <property type="molecule type" value="Genomic_DNA"/>
</dbReference>
<dbReference type="InterPro" id="IPR021146">
    <property type="entry name" value="Phage_gp6-like_head-tail"/>
</dbReference>
<proteinExistence type="predicted"/>
<dbReference type="Pfam" id="PF05135">
    <property type="entry name" value="Phage_connect_1"/>
    <property type="match status" value="1"/>
</dbReference>
<gene>
    <name evidence="1" type="ORF">DLM46_16555</name>
</gene>
<dbReference type="AlphaFoldDB" id="A0A370N749"/>
<name>A0A370N749_9BURK</name>
<evidence type="ECO:0000313" key="1">
    <source>
        <dbReference type="EMBL" id="RDK01440.1"/>
    </source>
</evidence>
<dbReference type="NCBIfam" id="TIGR01560">
    <property type="entry name" value="put_DNA_pack"/>
    <property type="match status" value="1"/>
</dbReference>
<dbReference type="InterPro" id="IPR011738">
    <property type="entry name" value="Phage_CHP"/>
</dbReference>
<evidence type="ECO:0008006" key="3">
    <source>
        <dbReference type="Google" id="ProtNLM"/>
    </source>
</evidence>
<dbReference type="RefSeq" id="WP_115101842.1">
    <property type="nucleotide sequence ID" value="NZ_QHKS01000010.1"/>
</dbReference>
<evidence type="ECO:0000313" key="2">
    <source>
        <dbReference type="Proteomes" id="UP000254875"/>
    </source>
</evidence>
<protein>
    <recommendedName>
        <fullName evidence="3">Phage gp6-like head-tail connector protein</fullName>
    </recommendedName>
</protein>
<accession>A0A370N749</accession>
<dbReference type="Gene3D" id="1.10.3230.30">
    <property type="entry name" value="Phage gp6-like head-tail connector protein"/>
    <property type="match status" value="1"/>
</dbReference>
<keyword evidence="2" id="KW-1185">Reference proteome</keyword>
<reference evidence="2" key="1">
    <citation type="submission" date="2018-05" db="EMBL/GenBank/DDBJ databases">
        <authorList>
            <person name="Feng T."/>
        </authorList>
    </citation>
    <scope>NUCLEOTIDE SEQUENCE [LARGE SCALE GENOMIC DNA]</scope>
    <source>
        <strain evidence="2">S27</strain>
    </source>
</reference>
<dbReference type="Proteomes" id="UP000254875">
    <property type="component" value="Unassembled WGS sequence"/>
</dbReference>